<sequence length="141" mass="16093">MMLKIVLLAFILLEFSNVVALYFFPGSKRANAVGIFSAWEKSKQFPEIHDLMRYLVYWVAGAKLIFLFLLGLIVTFADLNLQRWSLMALGLATLTFYWRMFPLVRKMDHDGQIHPNNYSLVLGGMILAMIVLFFAAALIGI</sequence>
<feature type="transmembrane region" description="Helical" evidence="1">
    <location>
        <begin position="120"/>
        <end position="139"/>
    </location>
</feature>
<dbReference type="AlphaFoldDB" id="A0A0S7BG92"/>
<dbReference type="Proteomes" id="UP000055060">
    <property type="component" value="Unassembled WGS sequence"/>
</dbReference>
<organism evidence="2">
    <name type="scientific">Longilinea arvoryzae</name>
    <dbReference type="NCBI Taxonomy" id="360412"/>
    <lineage>
        <taxon>Bacteria</taxon>
        <taxon>Bacillati</taxon>
        <taxon>Chloroflexota</taxon>
        <taxon>Anaerolineae</taxon>
        <taxon>Anaerolineales</taxon>
        <taxon>Anaerolineaceae</taxon>
        <taxon>Longilinea</taxon>
    </lineage>
</organism>
<evidence type="ECO:0000313" key="2">
    <source>
        <dbReference type="EMBL" id="GAP12801.1"/>
    </source>
</evidence>
<dbReference type="OrthoDB" id="1849643at2"/>
<dbReference type="RefSeq" id="WP_075072198.1">
    <property type="nucleotide sequence ID" value="NZ_DF967972.1"/>
</dbReference>
<keyword evidence="3" id="KW-1185">Reference proteome</keyword>
<accession>A0A0S7BG92</accession>
<proteinExistence type="predicted"/>
<evidence type="ECO:0000313" key="3">
    <source>
        <dbReference type="Proteomes" id="UP000055060"/>
    </source>
</evidence>
<reference evidence="2" key="1">
    <citation type="submission" date="2015-07" db="EMBL/GenBank/DDBJ databases">
        <title>Draft Genome Sequences of Anaerolinea thermolimosa IMO-1, Bellilinea caldifistulae GOMI-1, Leptolinea tardivitalis YMTK-2, Levilinea saccharolytica KIBI-1,Longilinea arvoryzae KOME-1, Previously Described as Members of the Anaerolineaceae (Chloroflexi).</title>
        <authorList>
            <person name="Sekiguchi Y."/>
            <person name="Ohashi A."/>
            <person name="Matsuura N."/>
            <person name="Tourlousse M.D."/>
        </authorList>
    </citation>
    <scope>NUCLEOTIDE SEQUENCE [LARGE SCALE GENOMIC DNA]</scope>
    <source>
        <strain evidence="2">KOME-1</strain>
    </source>
</reference>
<name>A0A0S7BG92_9CHLR</name>
<keyword evidence="1" id="KW-0812">Transmembrane</keyword>
<feature type="transmembrane region" description="Helical" evidence="1">
    <location>
        <begin position="84"/>
        <end position="100"/>
    </location>
</feature>
<dbReference type="STRING" id="360412.LARV_00537"/>
<keyword evidence="1" id="KW-0472">Membrane</keyword>
<keyword evidence="1" id="KW-1133">Transmembrane helix</keyword>
<gene>
    <name evidence="2" type="ORF">LARV_00537</name>
</gene>
<protein>
    <submittedName>
        <fullName evidence="2">Uncharacterized protein</fullName>
    </submittedName>
</protein>
<evidence type="ECO:0000256" key="1">
    <source>
        <dbReference type="SAM" id="Phobius"/>
    </source>
</evidence>
<feature type="transmembrane region" description="Helical" evidence="1">
    <location>
        <begin position="55"/>
        <end position="77"/>
    </location>
</feature>
<dbReference type="EMBL" id="DF967972">
    <property type="protein sequence ID" value="GAP12801.1"/>
    <property type="molecule type" value="Genomic_DNA"/>
</dbReference>